<evidence type="ECO:0000256" key="1">
    <source>
        <dbReference type="SAM" id="SignalP"/>
    </source>
</evidence>
<feature type="chain" id="PRO_5019298449" description="Lipoprotein" evidence="1">
    <location>
        <begin position="19"/>
        <end position="190"/>
    </location>
</feature>
<accession>A0A431U277</accession>
<keyword evidence="1" id="KW-0732">Signal</keyword>
<comment type="caution">
    <text evidence="2">The sequence shown here is derived from an EMBL/GenBank/DDBJ whole genome shotgun (WGS) entry which is preliminary data.</text>
</comment>
<dbReference type="RefSeq" id="WP_126693849.1">
    <property type="nucleotide sequence ID" value="NZ_RXOF01000007.1"/>
</dbReference>
<dbReference type="Proteomes" id="UP000282184">
    <property type="component" value="Unassembled WGS sequence"/>
</dbReference>
<dbReference type="OrthoDB" id="962781at2"/>
<organism evidence="2 3">
    <name type="scientific">Hymenobacter gummosus</name>
    <dbReference type="NCBI Taxonomy" id="1776032"/>
    <lineage>
        <taxon>Bacteria</taxon>
        <taxon>Pseudomonadati</taxon>
        <taxon>Bacteroidota</taxon>
        <taxon>Cytophagia</taxon>
        <taxon>Cytophagales</taxon>
        <taxon>Hymenobacteraceae</taxon>
        <taxon>Hymenobacter</taxon>
    </lineage>
</organism>
<dbReference type="AlphaFoldDB" id="A0A431U277"/>
<gene>
    <name evidence="2" type="ORF">EJV47_14350</name>
</gene>
<dbReference type="EMBL" id="RXOF01000007">
    <property type="protein sequence ID" value="RTQ49318.1"/>
    <property type="molecule type" value="Genomic_DNA"/>
</dbReference>
<evidence type="ECO:0000313" key="3">
    <source>
        <dbReference type="Proteomes" id="UP000282184"/>
    </source>
</evidence>
<feature type="signal peptide" evidence="1">
    <location>
        <begin position="1"/>
        <end position="18"/>
    </location>
</feature>
<evidence type="ECO:0008006" key="4">
    <source>
        <dbReference type="Google" id="ProtNLM"/>
    </source>
</evidence>
<sequence>MRKVHLLHLLLPAALLLAGCDKIDFGDDSITQTNAQGQQTGAVDDSDWTTDASWSKREAELFPDLPFSFAGPTSPRIAAPQFLLYPNPAPKHVVFAVALFPGATESIRARVHFAIVDRAYRVQQRGTLYAENSLYSSLPGYTLRLGLALDQDKLKKGKTYRMYYVLADQHPDAASPSFLAKGHGDIKISR</sequence>
<keyword evidence="3" id="KW-1185">Reference proteome</keyword>
<proteinExistence type="predicted"/>
<name>A0A431U277_9BACT</name>
<evidence type="ECO:0000313" key="2">
    <source>
        <dbReference type="EMBL" id="RTQ49318.1"/>
    </source>
</evidence>
<dbReference type="PROSITE" id="PS51257">
    <property type="entry name" value="PROKAR_LIPOPROTEIN"/>
    <property type="match status" value="1"/>
</dbReference>
<protein>
    <recommendedName>
        <fullName evidence="4">Lipoprotein</fullName>
    </recommendedName>
</protein>
<reference evidence="2 3" key="1">
    <citation type="submission" date="2018-12" db="EMBL/GenBank/DDBJ databases">
        <title>Hymenobacter gummosus sp. nov., isolated from a spring.</title>
        <authorList>
            <person name="Nie L."/>
        </authorList>
    </citation>
    <scope>NUCLEOTIDE SEQUENCE [LARGE SCALE GENOMIC DNA]</scope>
    <source>
        <strain evidence="2 3">KCTC 52166</strain>
    </source>
</reference>